<keyword evidence="3" id="KW-0812">Transmembrane</keyword>
<evidence type="ECO:0000256" key="7">
    <source>
        <dbReference type="SAM" id="MobiDB-lite"/>
    </source>
</evidence>
<dbReference type="InterPro" id="IPR003445">
    <property type="entry name" value="Cat_transpt"/>
</dbReference>
<sequence length="303" mass="33731">MAVLLQVLGKDDLGGVAFFTAASMFNDLGYTLTPDSMMSFQAALNDRTVTSLAAGYRVLDGLFQATSTRTAGFSVVNLANLHPAIQVSYLVMMYISVYPIAISVRRTNVYEERSLGIWGNASEDEGEGKNPSYVGAHLRRQLSYDLWYIFLGLFIIAIAEGKHLQNVNEYSFTQFSVLFEIVSAYGTVGMSLGYPDINASFSAKFSTISKLVIIAMEIRGRHRWLPNEVDRAVLLPSESLHQREEEDAQRRMTRRNSNISNFSQQIGAGRRDSNISSRIPQTHAGEGDLLRLRATNKTDRPPD</sequence>
<dbReference type="PANTHER" id="PTHR31064:SF30">
    <property type="entry name" value="HIGH-AFFINITY POTASSIUM TRANSPORT PROTEIN-RELATED"/>
    <property type="match status" value="1"/>
</dbReference>
<dbReference type="EMBL" id="JAGHQM010000326">
    <property type="protein sequence ID" value="KAH0562561.1"/>
    <property type="molecule type" value="Genomic_DNA"/>
</dbReference>
<keyword evidence="4" id="KW-1133">Transmembrane helix</keyword>
<evidence type="ECO:0000256" key="4">
    <source>
        <dbReference type="ARBA" id="ARBA00022989"/>
    </source>
</evidence>
<comment type="caution">
    <text evidence="8">The sequence shown here is derived from an EMBL/GenBank/DDBJ whole genome shotgun (WGS) entry which is preliminary data.</text>
</comment>
<evidence type="ECO:0000256" key="5">
    <source>
        <dbReference type="ARBA" id="ARBA00023065"/>
    </source>
</evidence>
<dbReference type="GO" id="GO:0030007">
    <property type="term" value="P:intracellular potassium ion homeostasis"/>
    <property type="evidence" value="ECO:0007669"/>
    <property type="project" value="TreeGrafter"/>
</dbReference>
<dbReference type="Pfam" id="PF02386">
    <property type="entry name" value="TrkH"/>
    <property type="match status" value="1"/>
</dbReference>
<evidence type="ECO:0000256" key="1">
    <source>
        <dbReference type="ARBA" id="ARBA00004141"/>
    </source>
</evidence>
<reference evidence="8" key="1">
    <citation type="submission" date="2021-03" db="EMBL/GenBank/DDBJ databases">
        <title>Comparative genomics and phylogenomic investigation of the class Geoglossomycetes provide insights into ecological specialization and systematics.</title>
        <authorList>
            <person name="Melie T."/>
            <person name="Pirro S."/>
            <person name="Miller A.N."/>
            <person name="Quandt A."/>
        </authorList>
    </citation>
    <scope>NUCLEOTIDE SEQUENCE</scope>
    <source>
        <strain evidence="8">CAQ_001_2017</strain>
    </source>
</reference>
<dbReference type="GO" id="GO:0140107">
    <property type="term" value="F:high-affinity potassium ion transmembrane transporter activity"/>
    <property type="evidence" value="ECO:0007669"/>
    <property type="project" value="TreeGrafter"/>
</dbReference>
<name>A0A9P8LEL4_9PEZI</name>
<evidence type="ECO:0000313" key="8">
    <source>
        <dbReference type="EMBL" id="KAH0562561.1"/>
    </source>
</evidence>
<evidence type="ECO:0000256" key="2">
    <source>
        <dbReference type="ARBA" id="ARBA00022448"/>
    </source>
</evidence>
<keyword evidence="9" id="KW-1185">Reference proteome</keyword>
<dbReference type="AlphaFoldDB" id="A0A9P8LEL4"/>
<feature type="compositionally biased region" description="Basic and acidic residues" evidence="7">
    <location>
        <begin position="285"/>
        <end position="303"/>
    </location>
</feature>
<comment type="subcellular location">
    <subcellularLocation>
        <location evidence="1">Membrane</location>
        <topology evidence="1">Multi-pass membrane protein</topology>
    </subcellularLocation>
</comment>
<keyword evidence="5" id="KW-0406">Ion transport</keyword>
<keyword evidence="2" id="KW-0813">Transport</keyword>
<evidence type="ECO:0000256" key="3">
    <source>
        <dbReference type="ARBA" id="ARBA00022692"/>
    </source>
</evidence>
<feature type="compositionally biased region" description="Polar residues" evidence="7">
    <location>
        <begin position="255"/>
        <end position="266"/>
    </location>
</feature>
<dbReference type="GO" id="GO:0005886">
    <property type="term" value="C:plasma membrane"/>
    <property type="evidence" value="ECO:0007669"/>
    <property type="project" value="TreeGrafter"/>
</dbReference>
<evidence type="ECO:0000256" key="6">
    <source>
        <dbReference type="ARBA" id="ARBA00023136"/>
    </source>
</evidence>
<evidence type="ECO:0000313" key="9">
    <source>
        <dbReference type="Proteomes" id="UP000750711"/>
    </source>
</evidence>
<dbReference type="InterPro" id="IPR051143">
    <property type="entry name" value="TrkH_K-transport"/>
</dbReference>
<dbReference type="GO" id="GO:1990573">
    <property type="term" value="P:potassium ion import across plasma membrane"/>
    <property type="evidence" value="ECO:0007669"/>
    <property type="project" value="TreeGrafter"/>
</dbReference>
<gene>
    <name evidence="8" type="ORF">GP486_002758</name>
</gene>
<dbReference type="PANTHER" id="PTHR31064">
    <property type="entry name" value="POTASSIUM TRANSPORT PROTEIN DDB_G0292412-RELATED"/>
    <property type="match status" value="1"/>
</dbReference>
<protein>
    <submittedName>
        <fullName evidence="8">Uncharacterized protein</fullName>
    </submittedName>
</protein>
<dbReference type="Proteomes" id="UP000750711">
    <property type="component" value="Unassembled WGS sequence"/>
</dbReference>
<organism evidence="8 9">
    <name type="scientific">Trichoglossum hirsutum</name>
    <dbReference type="NCBI Taxonomy" id="265104"/>
    <lineage>
        <taxon>Eukaryota</taxon>
        <taxon>Fungi</taxon>
        <taxon>Dikarya</taxon>
        <taxon>Ascomycota</taxon>
        <taxon>Pezizomycotina</taxon>
        <taxon>Geoglossomycetes</taxon>
        <taxon>Geoglossales</taxon>
        <taxon>Geoglossaceae</taxon>
        <taxon>Trichoglossum</taxon>
    </lineage>
</organism>
<accession>A0A9P8LEL4</accession>
<keyword evidence="6" id="KW-0472">Membrane</keyword>
<proteinExistence type="predicted"/>
<feature type="region of interest" description="Disordered" evidence="7">
    <location>
        <begin position="243"/>
        <end position="303"/>
    </location>
</feature>